<comment type="caution">
    <text evidence="1">The sequence shown here is derived from an EMBL/GenBank/DDBJ whole genome shotgun (WGS) entry which is preliminary data.</text>
</comment>
<protein>
    <recommendedName>
        <fullName evidence="3">DUF1836 domain-containing protein</fullName>
    </recommendedName>
</protein>
<dbReference type="InterPro" id="IPR014975">
    <property type="entry name" value="DUF1836"/>
</dbReference>
<accession>A0ABQ5N9Y7</accession>
<reference evidence="1 2" key="1">
    <citation type="journal article" date="2024" name="Int. J. Syst. Evol. Microbiol.">
        <title>Clostridium omnivorum sp. nov., isolated from anoxic soil under the treatment of reductive soil disinfestation.</title>
        <authorList>
            <person name="Ueki A."/>
            <person name="Tonouchi A."/>
            <person name="Kaku N."/>
            <person name="Honma S."/>
            <person name="Ueki K."/>
        </authorList>
    </citation>
    <scope>NUCLEOTIDE SEQUENCE [LARGE SCALE GENOMIC DNA]</scope>
    <source>
        <strain evidence="1 2">E14</strain>
    </source>
</reference>
<evidence type="ECO:0008006" key="3">
    <source>
        <dbReference type="Google" id="ProtNLM"/>
    </source>
</evidence>
<dbReference type="EMBL" id="BRXR01000001">
    <property type="protein sequence ID" value="GLC32073.1"/>
    <property type="molecule type" value="Genomic_DNA"/>
</dbReference>
<dbReference type="RefSeq" id="WP_264851382.1">
    <property type="nucleotide sequence ID" value="NZ_BRXR01000001.1"/>
</dbReference>
<organism evidence="1 2">
    <name type="scientific">Clostridium omnivorum</name>
    <dbReference type="NCBI Taxonomy" id="1604902"/>
    <lineage>
        <taxon>Bacteria</taxon>
        <taxon>Bacillati</taxon>
        <taxon>Bacillota</taxon>
        <taxon>Clostridia</taxon>
        <taxon>Eubacteriales</taxon>
        <taxon>Clostridiaceae</taxon>
        <taxon>Clostridium</taxon>
    </lineage>
</organism>
<dbReference type="PANTHER" id="PTHR40056:SF1">
    <property type="entry name" value="DUF1836 DOMAIN-CONTAINING PROTEIN"/>
    <property type="match status" value="1"/>
</dbReference>
<dbReference type="PANTHER" id="PTHR40056">
    <property type="entry name" value="HYPOTHETICAL CYTOSOLIC PROTEIN"/>
    <property type="match status" value="1"/>
</dbReference>
<dbReference type="Pfam" id="PF08876">
    <property type="entry name" value="DUF1836"/>
    <property type="match status" value="1"/>
</dbReference>
<proteinExistence type="predicted"/>
<name>A0ABQ5N9Y7_9CLOT</name>
<evidence type="ECO:0000313" key="1">
    <source>
        <dbReference type="EMBL" id="GLC32073.1"/>
    </source>
</evidence>
<evidence type="ECO:0000313" key="2">
    <source>
        <dbReference type="Proteomes" id="UP001208567"/>
    </source>
</evidence>
<dbReference type="Proteomes" id="UP001208567">
    <property type="component" value="Unassembled WGS sequence"/>
</dbReference>
<sequence>MNIDKATLINLLKEISDQGEIKPTDIPCVDLYMDQVTTLFDDKLKASKRYETDKILTKTMINNYTKDKLLTPIKGKKYNKNQIILLVLIYNLKQTLSINDIGQLLSPLIDTLDENNKSENLDSIYSAFLNLQKKDVEIFMEDSLKKFESIEDELSQFNSSNAELSKLLLTIFMLVDSANLQKRMAERLIDNYFSPKDK</sequence>
<keyword evidence="2" id="KW-1185">Reference proteome</keyword>
<gene>
    <name evidence="1" type="ORF">bsdE14_34830</name>
</gene>